<feature type="compositionally biased region" description="Basic and acidic residues" evidence="1">
    <location>
        <begin position="719"/>
        <end position="742"/>
    </location>
</feature>
<organism evidence="2 3">
    <name type="scientific">Neolecta irregularis (strain DAH-3)</name>
    <dbReference type="NCBI Taxonomy" id="1198029"/>
    <lineage>
        <taxon>Eukaryota</taxon>
        <taxon>Fungi</taxon>
        <taxon>Dikarya</taxon>
        <taxon>Ascomycota</taxon>
        <taxon>Taphrinomycotina</taxon>
        <taxon>Neolectales</taxon>
        <taxon>Neolectaceae</taxon>
        <taxon>Neolecta</taxon>
    </lineage>
</organism>
<feature type="region of interest" description="Disordered" evidence="1">
    <location>
        <begin position="469"/>
        <end position="742"/>
    </location>
</feature>
<feature type="compositionally biased region" description="Basic and acidic residues" evidence="1">
    <location>
        <begin position="527"/>
        <end position="536"/>
    </location>
</feature>
<gene>
    <name evidence="2" type="ORF">NEOLI_000074</name>
</gene>
<evidence type="ECO:0000313" key="2">
    <source>
        <dbReference type="EMBL" id="OLL26622.1"/>
    </source>
</evidence>
<dbReference type="Gene3D" id="3.30.40.10">
    <property type="entry name" value="Zinc/RING finger domain, C3HC4 (zinc finger)"/>
    <property type="match status" value="1"/>
</dbReference>
<feature type="compositionally biased region" description="Basic and acidic residues" evidence="1">
    <location>
        <begin position="153"/>
        <end position="167"/>
    </location>
</feature>
<keyword evidence="3" id="KW-1185">Reference proteome</keyword>
<dbReference type="AlphaFoldDB" id="A0A1U7LVQ1"/>
<feature type="compositionally biased region" description="Polar residues" evidence="1">
    <location>
        <begin position="227"/>
        <end position="243"/>
    </location>
</feature>
<dbReference type="EMBL" id="LXFE01000157">
    <property type="protein sequence ID" value="OLL26622.1"/>
    <property type="molecule type" value="Genomic_DNA"/>
</dbReference>
<feature type="compositionally biased region" description="Basic residues" evidence="1">
    <location>
        <begin position="588"/>
        <end position="629"/>
    </location>
</feature>
<feature type="compositionally biased region" description="Basic and acidic residues" evidence="1">
    <location>
        <begin position="692"/>
        <end position="708"/>
    </location>
</feature>
<sequence length="742" mass="83235">MREFVFVVNSTSNQKLLLSCQLFLAPFKFAAMELFPLGPIPERLRCSFCDDLAREPFKLPCCPSKTICAKCRFLPLQSMFKILGKREKPTVCVVCRKPLGLEQCQEHKSLKTTVQVFLKREEKKWKDEMEKNGTPVFTSTIDSQEVTEEKILEETKVGNERTEENRKAGQSSSSLKVDENVINQDVIKGAEDLVGDPTSVSVLPLESLKNTIGNTSTKVESDHANIDLNSPNQTKSLPDPAQNSWNQSGIVPPGANLQNGAFQQVQSGRTRLQHGFSGSPQNIMTQPHMGNPMIQASMNQIIPQQFDPSFSNDPNAWYSMNRGFPGMPPFNPMMGQSGGWNNGNGFPMAPSPYGFFPGQQFGSEQFGGEMSFGYQQDYSQQAGYFEANGGYADESFAGYAPVQNFTTNERGRGAFRGTRGGFPRASAAQEIIPTGQGVEGAPTAPAALRKDSSKLAASTLKNTTESQDLFKNVPKGPKAMMQRGRGGCPTRGVLLRPVAVQGKGLEGGQASRSKSPGHTRRRSPSVVRDKEREMKYRSLSRSKSPSASTSKRSKSKSKSKSKSRSRSRSRSRSESMSRSRSLTPKVVEKKRSRSKSRSPKGNSRRRSRHKRNRSRSTSRHRNGKRRHHRSKDDRDDRKSRRHDRGRERDSRRSSKKSEDEHGGSAKEQEGRKSDTPDYDNDVYLNSPDDEHDSAGRKTRDEGRKETERHGRKKSRSKKARYEDEKFIEENAERDREASRWKR</sequence>
<feature type="region of interest" description="Disordered" evidence="1">
    <location>
        <begin position="153"/>
        <end position="174"/>
    </location>
</feature>
<feature type="compositionally biased region" description="Low complexity" evidence="1">
    <location>
        <begin position="537"/>
        <end position="550"/>
    </location>
</feature>
<dbReference type="SUPFAM" id="SSF57850">
    <property type="entry name" value="RING/U-box"/>
    <property type="match status" value="1"/>
</dbReference>
<dbReference type="InterPro" id="IPR013083">
    <property type="entry name" value="Znf_RING/FYVE/PHD"/>
</dbReference>
<dbReference type="STRING" id="1198029.A0A1U7LVQ1"/>
<reference evidence="2 3" key="1">
    <citation type="submission" date="2016-04" db="EMBL/GenBank/DDBJ databases">
        <title>Evolutionary innovation and constraint leading to complex multicellularity in the Ascomycota.</title>
        <authorList>
            <person name="Cisse O."/>
            <person name="Nguyen A."/>
            <person name="Hewitt D.A."/>
            <person name="Jedd G."/>
            <person name="Stajich J.E."/>
        </authorList>
    </citation>
    <scope>NUCLEOTIDE SEQUENCE [LARGE SCALE GENOMIC DNA]</scope>
    <source>
        <strain evidence="2 3">DAH-3</strain>
    </source>
</reference>
<feature type="compositionally biased region" description="Basic and acidic residues" evidence="1">
    <location>
        <begin position="630"/>
        <end position="675"/>
    </location>
</feature>
<dbReference type="Proteomes" id="UP000186594">
    <property type="component" value="Unassembled WGS sequence"/>
</dbReference>
<accession>A0A1U7LVQ1</accession>
<protein>
    <submittedName>
        <fullName evidence="2">Uncharacterized protein</fullName>
    </submittedName>
</protein>
<dbReference type="OMA" id="CETCQAS"/>
<dbReference type="OrthoDB" id="106784at2759"/>
<feature type="compositionally biased region" description="Basic residues" evidence="1">
    <location>
        <begin position="709"/>
        <end position="718"/>
    </location>
</feature>
<feature type="region of interest" description="Disordered" evidence="1">
    <location>
        <begin position="221"/>
        <end position="243"/>
    </location>
</feature>
<name>A0A1U7LVQ1_NEOID</name>
<evidence type="ECO:0000313" key="3">
    <source>
        <dbReference type="Proteomes" id="UP000186594"/>
    </source>
</evidence>
<evidence type="ECO:0000256" key="1">
    <source>
        <dbReference type="SAM" id="MobiDB-lite"/>
    </source>
</evidence>
<feature type="compositionally biased region" description="Basic residues" evidence="1">
    <location>
        <begin position="551"/>
        <end position="570"/>
    </location>
</feature>
<comment type="caution">
    <text evidence="2">The sequence shown here is derived from an EMBL/GenBank/DDBJ whole genome shotgun (WGS) entry which is preliminary data.</text>
</comment>
<proteinExistence type="predicted"/>